<organism evidence="1 2">
    <name type="scientific">Laccaria amethystina LaAM-08-1</name>
    <dbReference type="NCBI Taxonomy" id="1095629"/>
    <lineage>
        <taxon>Eukaryota</taxon>
        <taxon>Fungi</taxon>
        <taxon>Dikarya</taxon>
        <taxon>Basidiomycota</taxon>
        <taxon>Agaricomycotina</taxon>
        <taxon>Agaricomycetes</taxon>
        <taxon>Agaricomycetidae</taxon>
        <taxon>Agaricales</taxon>
        <taxon>Agaricineae</taxon>
        <taxon>Hydnangiaceae</taxon>
        <taxon>Laccaria</taxon>
    </lineage>
</organism>
<keyword evidence="2" id="KW-1185">Reference proteome</keyword>
<sequence>MIWALSSWYDGAPGYQMSDHTPARVSTTLNDSHCHVTPAAPRMNQRAQRRDSAHSMGTVQLVQQCTQDGKPATPLISTTLRQ</sequence>
<dbReference type="EMBL" id="KN838937">
    <property type="protein sequence ID" value="KIJ92097.1"/>
    <property type="molecule type" value="Genomic_DNA"/>
</dbReference>
<reference evidence="1 2" key="1">
    <citation type="submission" date="2014-04" db="EMBL/GenBank/DDBJ databases">
        <authorList>
            <consortium name="DOE Joint Genome Institute"/>
            <person name="Kuo A."/>
            <person name="Kohler A."/>
            <person name="Nagy L.G."/>
            <person name="Floudas D."/>
            <person name="Copeland A."/>
            <person name="Barry K.W."/>
            <person name="Cichocki N."/>
            <person name="Veneault-Fourrey C."/>
            <person name="LaButti K."/>
            <person name="Lindquist E.A."/>
            <person name="Lipzen A."/>
            <person name="Lundell T."/>
            <person name="Morin E."/>
            <person name="Murat C."/>
            <person name="Sun H."/>
            <person name="Tunlid A."/>
            <person name="Henrissat B."/>
            <person name="Grigoriev I.V."/>
            <person name="Hibbett D.S."/>
            <person name="Martin F."/>
            <person name="Nordberg H.P."/>
            <person name="Cantor M.N."/>
            <person name="Hua S.X."/>
        </authorList>
    </citation>
    <scope>NUCLEOTIDE SEQUENCE [LARGE SCALE GENOMIC DNA]</scope>
    <source>
        <strain evidence="1 2">LaAM-08-1</strain>
    </source>
</reference>
<proteinExistence type="predicted"/>
<accession>A0A0C9X6R0</accession>
<gene>
    <name evidence="1" type="ORF">K443DRAFT_13858</name>
</gene>
<dbReference type="Proteomes" id="UP000054477">
    <property type="component" value="Unassembled WGS sequence"/>
</dbReference>
<name>A0A0C9X6R0_9AGAR</name>
<evidence type="ECO:0000313" key="2">
    <source>
        <dbReference type="Proteomes" id="UP000054477"/>
    </source>
</evidence>
<protein>
    <submittedName>
        <fullName evidence="1">Uncharacterized protein</fullName>
    </submittedName>
</protein>
<dbReference type="AlphaFoldDB" id="A0A0C9X6R0"/>
<reference evidence="2" key="2">
    <citation type="submission" date="2015-01" db="EMBL/GenBank/DDBJ databases">
        <title>Evolutionary Origins and Diversification of the Mycorrhizal Mutualists.</title>
        <authorList>
            <consortium name="DOE Joint Genome Institute"/>
            <consortium name="Mycorrhizal Genomics Consortium"/>
            <person name="Kohler A."/>
            <person name="Kuo A."/>
            <person name="Nagy L.G."/>
            <person name="Floudas D."/>
            <person name="Copeland A."/>
            <person name="Barry K.W."/>
            <person name="Cichocki N."/>
            <person name="Veneault-Fourrey C."/>
            <person name="LaButti K."/>
            <person name="Lindquist E.A."/>
            <person name="Lipzen A."/>
            <person name="Lundell T."/>
            <person name="Morin E."/>
            <person name="Murat C."/>
            <person name="Riley R."/>
            <person name="Ohm R."/>
            <person name="Sun H."/>
            <person name="Tunlid A."/>
            <person name="Henrissat B."/>
            <person name="Grigoriev I.V."/>
            <person name="Hibbett D.S."/>
            <person name="Martin F."/>
        </authorList>
    </citation>
    <scope>NUCLEOTIDE SEQUENCE [LARGE SCALE GENOMIC DNA]</scope>
    <source>
        <strain evidence="2">LaAM-08-1</strain>
    </source>
</reference>
<dbReference type="HOGENOM" id="CLU_2558639_0_0_1"/>
<evidence type="ECO:0000313" key="1">
    <source>
        <dbReference type="EMBL" id="KIJ92097.1"/>
    </source>
</evidence>